<evidence type="ECO:0000313" key="2">
    <source>
        <dbReference type="EMBL" id="KGO99637.1"/>
    </source>
</evidence>
<dbReference type="Proteomes" id="UP000030003">
    <property type="component" value="Unassembled WGS sequence"/>
</dbReference>
<accession>A0A0A0MBF0</accession>
<dbReference type="EMBL" id="AVBH01000008">
    <property type="protein sequence ID" value="KGO99637.1"/>
    <property type="molecule type" value="Genomic_DNA"/>
</dbReference>
<dbReference type="RefSeq" id="WP_027068688.1">
    <property type="nucleotide sequence ID" value="NZ_AUHT01000004.1"/>
</dbReference>
<proteinExistence type="predicted"/>
<comment type="caution">
    <text evidence="2">The sequence shown here is derived from an EMBL/GenBank/DDBJ whole genome shotgun (WGS) entry which is preliminary data.</text>
</comment>
<gene>
    <name evidence="2" type="ORF">N791_02825</name>
</gene>
<sequence length="210" mass="23074">MTWILENHQLIAALTSMGMLVVWITYLQLFLASYRRQRKATILIRLGQGRGLDAHCLVTNMSAEPIYLHTLVARLDGPGGTMACPITELDGEDLIADADPRLRTRQGPLGSGEIRDIGTVRAILEHVRRTQADGSGDVPSGSGTHTLQIRIIAIYGSEDLPVAAERSFDILDGEAGPRLRPRSYGAVQVRSRRERKALARDLAEETQPLV</sequence>
<protein>
    <submittedName>
        <fullName evidence="2">Uncharacterized protein</fullName>
    </submittedName>
</protein>
<dbReference type="eggNOG" id="ENOG5032V0A">
    <property type="taxonomic scope" value="Bacteria"/>
</dbReference>
<evidence type="ECO:0000313" key="3">
    <source>
        <dbReference type="Proteomes" id="UP000030003"/>
    </source>
</evidence>
<dbReference type="STRING" id="1385515.GCA_000423325_00084"/>
<name>A0A0A0MBF0_9GAMM</name>
<keyword evidence="1" id="KW-0812">Transmembrane</keyword>
<keyword evidence="3" id="KW-1185">Reference proteome</keyword>
<dbReference type="OrthoDB" id="6181469at2"/>
<feature type="transmembrane region" description="Helical" evidence="1">
    <location>
        <begin position="12"/>
        <end position="32"/>
    </location>
</feature>
<keyword evidence="1" id="KW-1133">Transmembrane helix</keyword>
<reference evidence="2 3" key="1">
    <citation type="submission" date="2013-08" db="EMBL/GenBank/DDBJ databases">
        <title>Genomic analysis of Lysobacter defluvii.</title>
        <authorList>
            <person name="Wang Q."/>
            <person name="Wang G."/>
        </authorList>
    </citation>
    <scope>NUCLEOTIDE SEQUENCE [LARGE SCALE GENOMIC DNA]</scope>
    <source>
        <strain evidence="2 3">IMMIB APB-9</strain>
    </source>
</reference>
<evidence type="ECO:0000256" key="1">
    <source>
        <dbReference type="SAM" id="Phobius"/>
    </source>
</evidence>
<keyword evidence="1" id="KW-0472">Membrane</keyword>
<organism evidence="2 3">
    <name type="scientific">Lysobacter defluvii IMMIB APB-9 = DSM 18482</name>
    <dbReference type="NCBI Taxonomy" id="1385515"/>
    <lineage>
        <taxon>Bacteria</taxon>
        <taxon>Pseudomonadati</taxon>
        <taxon>Pseudomonadota</taxon>
        <taxon>Gammaproteobacteria</taxon>
        <taxon>Lysobacterales</taxon>
        <taxon>Lysobacteraceae</taxon>
        <taxon>Novilysobacter</taxon>
    </lineage>
</organism>
<dbReference type="AlphaFoldDB" id="A0A0A0MBF0"/>